<organism evidence="2 3">
    <name type="scientific">Moniliophthora roreri</name>
    <name type="common">Frosty pod rot fungus</name>
    <name type="synonym">Monilia roreri</name>
    <dbReference type="NCBI Taxonomy" id="221103"/>
    <lineage>
        <taxon>Eukaryota</taxon>
        <taxon>Fungi</taxon>
        <taxon>Dikarya</taxon>
        <taxon>Basidiomycota</taxon>
        <taxon>Agaricomycotina</taxon>
        <taxon>Agaricomycetes</taxon>
        <taxon>Agaricomycetidae</taxon>
        <taxon>Agaricales</taxon>
        <taxon>Marasmiineae</taxon>
        <taxon>Marasmiaceae</taxon>
        <taxon>Moniliophthora</taxon>
    </lineage>
</organism>
<feature type="compositionally biased region" description="Basic and acidic residues" evidence="1">
    <location>
        <begin position="27"/>
        <end position="41"/>
    </location>
</feature>
<feature type="compositionally biased region" description="Low complexity" evidence="1">
    <location>
        <begin position="70"/>
        <end position="96"/>
    </location>
</feature>
<dbReference type="AlphaFoldDB" id="A0A0W0F8Z9"/>
<accession>A0A0W0F8Z9</accession>
<feature type="compositionally biased region" description="Basic and acidic residues" evidence="1">
    <location>
        <begin position="116"/>
        <end position="139"/>
    </location>
</feature>
<feature type="compositionally biased region" description="Polar residues" evidence="1">
    <location>
        <begin position="254"/>
        <end position="273"/>
    </location>
</feature>
<sequence length="324" mass="35480">MLPAGPRAGGLPSGPRSGRAVGPGGQSRREGPSHYDHESRNTARRPRSQHSNVGSHKRSHSRPPRHQTTSSASSSSSSGSSNSKDSSALSSSGSSLFERMKTGATSYTSSFTSLEDNQKKQEDEDERSRWQQVDEKDTQSGDGYGQAIWTRVASAASTLTVSVSKAWATNIAIYAGEETPPGQESRLTRAMKAYHIEKARDPTELPSWLFDEHERRPRRTAPKDPMPEEHVETERTIPRSTTPRGLRDVYDAAVSNTLPIHQPNSGDTSSATQRTERKGTDRLRALREAKRTQVIQDTPREAVPSRPPPRVGLPSGGPRGNKRV</sequence>
<dbReference type="Proteomes" id="UP000054988">
    <property type="component" value="Unassembled WGS sequence"/>
</dbReference>
<feature type="region of interest" description="Disordered" evidence="1">
    <location>
        <begin position="1"/>
        <end position="145"/>
    </location>
</feature>
<name>A0A0W0F8Z9_MONRR</name>
<feature type="compositionally biased region" description="Gly residues" evidence="1">
    <location>
        <begin position="314"/>
        <end position="324"/>
    </location>
</feature>
<protein>
    <recommendedName>
        <fullName evidence="4">Mso1 N-terminal domain-containing protein</fullName>
    </recommendedName>
</protein>
<gene>
    <name evidence="2" type="ORF">WG66_14618</name>
</gene>
<feature type="region of interest" description="Disordered" evidence="1">
    <location>
        <begin position="205"/>
        <end position="324"/>
    </location>
</feature>
<feature type="compositionally biased region" description="Basic residues" evidence="1">
    <location>
        <begin position="55"/>
        <end position="65"/>
    </location>
</feature>
<feature type="compositionally biased region" description="Basic and acidic residues" evidence="1">
    <location>
        <begin position="274"/>
        <end position="291"/>
    </location>
</feature>
<evidence type="ECO:0000313" key="3">
    <source>
        <dbReference type="Proteomes" id="UP000054988"/>
    </source>
</evidence>
<evidence type="ECO:0000256" key="1">
    <source>
        <dbReference type="SAM" id="MobiDB-lite"/>
    </source>
</evidence>
<reference evidence="2 3" key="1">
    <citation type="submission" date="2015-12" db="EMBL/GenBank/DDBJ databases">
        <title>Draft genome sequence of Moniliophthora roreri, the causal agent of frosty pod rot of cacao.</title>
        <authorList>
            <person name="Aime M.C."/>
            <person name="Diaz-Valderrama J.R."/>
            <person name="Kijpornyongpan T."/>
            <person name="Phillips-Mora W."/>
        </authorList>
    </citation>
    <scope>NUCLEOTIDE SEQUENCE [LARGE SCALE GENOMIC DNA]</scope>
    <source>
        <strain evidence="2 3">MCA 2952</strain>
    </source>
</reference>
<dbReference type="eggNOG" id="ENOG502SQND">
    <property type="taxonomic scope" value="Eukaryota"/>
</dbReference>
<evidence type="ECO:0000313" key="2">
    <source>
        <dbReference type="EMBL" id="KTB32815.1"/>
    </source>
</evidence>
<comment type="caution">
    <text evidence="2">The sequence shown here is derived from an EMBL/GenBank/DDBJ whole genome shotgun (WGS) entry which is preliminary data.</text>
</comment>
<feature type="compositionally biased region" description="Polar residues" evidence="1">
    <location>
        <begin position="103"/>
        <end position="114"/>
    </location>
</feature>
<evidence type="ECO:0008006" key="4">
    <source>
        <dbReference type="Google" id="ProtNLM"/>
    </source>
</evidence>
<proteinExistence type="predicted"/>
<dbReference type="EMBL" id="LATX01002203">
    <property type="protein sequence ID" value="KTB32815.1"/>
    <property type="molecule type" value="Genomic_DNA"/>
</dbReference>
<feature type="compositionally biased region" description="Basic and acidic residues" evidence="1">
    <location>
        <begin position="210"/>
        <end position="237"/>
    </location>
</feature>